<name>A0AAE0WB47_9BIVA</name>
<organism evidence="3 4">
    <name type="scientific">Potamilus streckersoni</name>
    <dbReference type="NCBI Taxonomy" id="2493646"/>
    <lineage>
        <taxon>Eukaryota</taxon>
        <taxon>Metazoa</taxon>
        <taxon>Spiralia</taxon>
        <taxon>Lophotrochozoa</taxon>
        <taxon>Mollusca</taxon>
        <taxon>Bivalvia</taxon>
        <taxon>Autobranchia</taxon>
        <taxon>Heteroconchia</taxon>
        <taxon>Palaeoheterodonta</taxon>
        <taxon>Unionida</taxon>
        <taxon>Unionoidea</taxon>
        <taxon>Unionidae</taxon>
        <taxon>Ambleminae</taxon>
        <taxon>Lampsilini</taxon>
        <taxon>Potamilus</taxon>
    </lineage>
</organism>
<evidence type="ECO:0000259" key="2">
    <source>
        <dbReference type="PROSITE" id="PS51121"/>
    </source>
</evidence>
<dbReference type="GO" id="GO:0043236">
    <property type="term" value="F:laminin binding"/>
    <property type="evidence" value="ECO:0007669"/>
    <property type="project" value="InterPro"/>
</dbReference>
<sequence>MEGYSKEIGVMAGRKSMVSFIVLFILHVSYVCPSNARYFRQSGCLEKPLELREEMASVILSGTVKEIMPDSLHSGMYMGRVEVKRVFKGEKVLESLTNARGVSNSPSKYSMVMVKGFGDLNICVNNARVRDTRIFLLNKVGNGELRLNSSIEPITVINLVRTEAAVEG</sequence>
<comment type="caution">
    <text evidence="3">The sequence shown here is derived from an EMBL/GenBank/DDBJ whole genome shotgun (WGS) entry which is preliminary data.</text>
</comment>
<comment type="caution">
    <text evidence="1">Lacks conserved residue(s) required for the propagation of feature annotation.</text>
</comment>
<dbReference type="Pfam" id="PF03146">
    <property type="entry name" value="NtA"/>
    <property type="match status" value="1"/>
</dbReference>
<proteinExistence type="predicted"/>
<evidence type="ECO:0000313" key="4">
    <source>
        <dbReference type="Proteomes" id="UP001195483"/>
    </source>
</evidence>
<dbReference type="InterPro" id="IPR008993">
    <property type="entry name" value="TIMP-like_OB-fold"/>
</dbReference>
<dbReference type="GO" id="GO:0005886">
    <property type="term" value="C:plasma membrane"/>
    <property type="evidence" value="ECO:0007669"/>
    <property type="project" value="GOC"/>
</dbReference>
<reference evidence="3" key="1">
    <citation type="journal article" date="2021" name="Genome Biol. Evol.">
        <title>A High-Quality Reference Genome for a Parasitic Bivalve with Doubly Uniparental Inheritance (Bivalvia: Unionida).</title>
        <authorList>
            <person name="Smith C.H."/>
        </authorList>
    </citation>
    <scope>NUCLEOTIDE SEQUENCE</scope>
    <source>
        <strain evidence="3">CHS0354</strain>
    </source>
</reference>
<dbReference type="GO" id="GO:0043113">
    <property type="term" value="P:receptor clustering"/>
    <property type="evidence" value="ECO:0007669"/>
    <property type="project" value="InterPro"/>
</dbReference>
<feature type="domain" description="NtA" evidence="2">
    <location>
        <begin position="44"/>
        <end position="168"/>
    </location>
</feature>
<dbReference type="Gene3D" id="2.40.50.120">
    <property type="match status" value="1"/>
</dbReference>
<reference evidence="3" key="3">
    <citation type="submission" date="2023-05" db="EMBL/GenBank/DDBJ databases">
        <authorList>
            <person name="Smith C.H."/>
        </authorList>
    </citation>
    <scope>NUCLEOTIDE SEQUENCE</scope>
    <source>
        <strain evidence="3">CHS0354</strain>
        <tissue evidence="3">Mantle</tissue>
    </source>
</reference>
<keyword evidence="4" id="KW-1185">Reference proteome</keyword>
<dbReference type="Proteomes" id="UP001195483">
    <property type="component" value="Unassembled WGS sequence"/>
</dbReference>
<accession>A0AAE0WB47</accession>
<dbReference type="EMBL" id="JAEAOA010002285">
    <property type="protein sequence ID" value="KAK3607082.1"/>
    <property type="molecule type" value="Genomic_DNA"/>
</dbReference>
<dbReference type="AlphaFoldDB" id="A0AAE0WB47"/>
<gene>
    <name evidence="3" type="ORF">CHS0354_039136</name>
</gene>
<dbReference type="SUPFAM" id="SSF50242">
    <property type="entry name" value="TIMP-like"/>
    <property type="match status" value="1"/>
</dbReference>
<evidence type="ECO:0000313" key="3">
    <source>
        <dbReference type="EMBL" id="KAK3607082.1"/>
    </source>
</evidence>
<dbReference type="PROSITE" id="PS51121">
    <property type="entry name" value="NTA"/>
    <property type="match status" value="1"/>
</dbReference>
<protein>
    <recommendedName>
        <fullName evidence="2">NtA domain-containing protein</fullName>
    </recommendedName>
</protein>
<evidence type="ECO:0000256" key="1">
    <source>
        <dbReference type="PROSITE-ProRule" id="PRU00443"/>
    </source>
</evidence>
<reference evidence="3" key="2">
    <citation type="journal article" date="2021" name="Genome Biol. Evol.">
        <title>Developing a high-quality reference genome for a parasitic bivalve with doubly uniparental inheritance (Bivalvia: Unionida).</title>
        <authorList>
            <person name="Smith C.H."/>
        </authorList>
    </citation>
    <scope>NUCLEOTIDE SEQUENCE</scope>
    <source>
        <strain evidence="3">CHS0354</strain>
        <tissue evidence="3">Mantle</tissue>
    </source>
</reference>
<dbReference type="InterPro" id="IPR004850">
    <property type="entry name" value="NtA_dom"/>
</dbReference>